<dbReference type="GO" id="GO:0046872">
    <property type="term" value="F:metal ion binding"/>
    <property type="evidence" value="ECO:0007669"/>
    <property type="project" value="UniProtKB-KW"/>
</dbReference>
<name>A0A2S7DTJ9_9XANT</name>
<reference evidence="10 11" key="1">
    <citation type="submission" date="2016-08" db="EMBL/GenBank/DDBJ databases">
        <authorList>
            <person name="Seilhamer J.J."/>
        </authorList>
    </citation>
    <scope>NUCLEOTIDE SEQUENCE [LARGE SCALE GENOMIC DNA]</scope>
    <source>
        <strain evidence="10 11">CFBP2542</strain>
    </source>
</reference>
<comment type="function">
    <text evidence="6">Destroys radicals which are normally produced within the cells and which are toxic to biological systems.</text>
</comment>
<dbReference type="SUPFAM" id="SSF54719">
    <property type="entry name" value="Fe,Mn superoxide dismutase (SOD), C-terminal domain"/>
    <property type="match status" value="1"/>
</dbReference>
<accession>A0A2S7DTJ9</accession>
<proteinExistence type="inferred from homology"/>
<evidence type="ECO:0000256" key="5">
    <source>
        <dbReference type="PIRSR" id="PIRSR000349-1"/>
    </source>
</evidence>
<feature type="chain" id="PRO_5015691223" description="Superoxide dismutase" evidence="7">
    <location>
        <begin position="24"/>
        <end position="235"/>
    </location>
</feature>
<gene>
    <name evidence="10" type="ORF">XcuCFBP2542_07440</name>
</gene>
<evidence type="ECO:0000256" key="3">
    <source>
        <dbReference type="ARBA" id="ARBA00022723"/>
    </source>
</evidence>
<dbReference type="PANTHER" id="PTHR43595:SF2">
    <property type="entry name" value="SMALL RIBOSOMAL SUBUNIT PROTEIN MS42"/>
    <property type="match status" value="1"/>
</dbReference>
<dbReference type="Pfam" id="PF02777">
    <property type="entry name" value="Sod_Fe_C"/>
    <property type="match status" value="1"/>
</dbReference>
<dbReference type="InterPro" id="IPR001189">
    <property type="entry name" value="Mn/Fe_SOD"/>
</dbReference>
<dbReference type="InterPro" id="IPR019833">
    <property type="entry name" value="Mn/Fe_SOD_BS"/>
</dbReference>
<dbReference type="AlphaFoldDB" id="A0A2S7DTJ9"/>
<comment type="catalytic activity">
    <reaction evidence="6">
        <text>2 superoxide + 2 H(+) = H2O2 + O2</text>
        <dbReference type="Rhea" id="RHEA:20696"/>
        <dbReference type="ChEBI" id="CHEBI:15378"/>
        <dbReference type="ChEBI" id="CHEBI:15379"/>
        <dbReference type="ChEBI" id="CHEBI:16240"/>
        <dbReference type="ChEBI" id="CHEBI:18421"/>
        <dbReference type="EC" id="1.15.1.1"/>
    </reaction>
</comment>
<dbReference type="Proteomes" id="UP000239561">
    <property type="component" value="Unassembled WGS sequence"/>
</dbReference>
<sequence>MNYRSLKTLGLSALLTFAGNVSASEAATAPFSLPALPYATNALEPAIDAETMEIHHARHHKAYVDNLNAKVKDYPVLSDTSLEDIQAHISRYDAAVRNNAGGHYNHSLFWTLMAPIGQGGTASPALKARLVQSFGSEAAFQARFSEVATKLFGSGWAWLILKPDGALAITTTPNQDNPLMDVVSERGTPLLALDVWEHAYYLHYQNKRADYIKAWWPLVNWNQVNARLEAATTQP</sequence>
<feature type="binding site" evidence="5">
    <location>
        <position position="194"/>
    </location>
    <ligand>
        <name>Mn(2+)</name>
        <dbReference type="ChEBI" id="CHEBI:29035"/>
    </ligand>
</feature>
<evidence type="ECO:0000313" key="11">
    <source>
        <dbReference type="Proteomes" id="UP000239561"/>
    </source>
</evidence>
<dbReference type="Pfam" id="PF00081">
    <property type="entry name" value="Sod_Fe_N"/>
    <property type="match status" value="1"/>
</dbReference>
<feature type="binding site" evidence="5">
    <location>
        <position position="198"/>
    </location>
    <ligand>
        <name>Mn(2+)</name>
        <dbReference type="ChEBI" id="CHEBI:29035"/>
    </ligand>
</feature>
<evidence type="ECO:0000256" key="6">
    <source>
        <dbReference type="RuleBase" id="RU000414"/>
    </source>
</evidence>
<evidence type="ECO:0000256" key="2">
    <source>
        <dbReference type="ARBA" id="ARBA00012682"/>
    </source>
</evidence>
<dbReference type="InterPro" id="IPR019831">
    <property type="entry name" value="Mn/Fe_SOD_N"/>
</dbReference>
<dbReference type="SUPFAM" id="SSF46609">
    <property type="entry name" value="Fe,Mn superoxide dismutase (SOD), N-terminal domain"/>
    <property type="match status" value="1"/>
</dbReference>
<dbReference type="InterPro" id="IPR036324">
    <property type="entry name" value="Mn/Fe_SOD_N_sf"/>
</dbReference>
<dbReference type="PANTHER" id="PTHR43595">
    <property type="entry name" value="37S RIBOSOMAL PROTEIN S26, MITOCHONDRIAL"/>
    <property type="match status" value="1"/>
</dbReference>
<dbReference type="PROSITE" id="PS00088">
    <property type="entry name" value="SOD_MN"/>
    <property type="match status" value="1"/>
</dbReference>
<comment type="caution">
    <text evidence="10">The sequence shown here is derived from an EMBL/GenBank/DDBJ whole genome shotgun (WGS) entry which is preliminary data.</text>
</comment>
<dbReference type="PRINTS" id="PR01703">
    <property type="entry name" value="MNSODISMTASE"/>
</dbReference>
<dbReference type="EMBL" id="MDED01000010">
    <property type="protein sequence ID" value="PPU77101.1"/>
    <property type="molecule type" value="Genomic_DNA"/>
</dbReference>
<evidence type="ECO:0000313" key="10">
    <source>
        <dbReference type="EMBL" id="PPU77101.1"/>
    </source>
</evidence>
<feature type="domain" description="Manganese/iron superoxide dismutase C-terminal" evidence="9">
    <location>
        <begin position="124"/>
        <end position="227"/>
    </location>
</feature>
<keyword evidence="3 5" id="KW-0479">Metal-binding</keyword>
<dbReference type="Gene3D" id="3.55.40.20">
    <property type="entry name" value="Iron/manganese superoxide dismutase, C-terminal domain"/>
    <property type="match status" value="1"/>
</dbReference>
<feature type="binding site" evidence="5">
    <location>
        <position position="106"/>
    </location>
    <ligand>
        <name>Mn(2+)</name>
        <dbReference type="ChEBI" id="CHEBI:29035"/>
    </ligand>
</feature>
<feature type="binding site" evidence="5">
    <location>
        <position position="55"/>
    </location>
    <ligand>
        <name>Mn(2+)</name>
        <dbReference type="ChEBI" id="CHEBI:29035"/>
    </ligand>
</feature>
<evidence type="ECO:0000256" key="7">
    <source>
        <dbReference type="SAM" id="SignalP"/>
    </source>
</evidence>
<dbReference type="InterPro" id="IPR019832">
    <property type="entry name" value="Mn/Fe_SOD_C"/>
</dbReference>
<evidence type="ECO:0000256" key="1">
    <source>
        <dbReference type="ARBA" id="ARBA00008714"/>
    </source>
</evidence>
<comment type="similarity">
    <text evidence="1 6">Belongs to the iron/manganese superoxide dismutase family.</text>
</comment>
<feature type="signal peptide" evidence="7">
    <location>
        <begin position="1"/>
        <end position="23"/>
    </location>
</feature>
<protein>
    <recommendedName>
        <fullName evidence="2 6">Superoxide dismutase</fullName>
        <ecNumber evidence="2 6">1.15.1.1</ecNumber>
    </recommendedName>
</protein>
<dbReference type="FunFam" id="1.10.287.990:FF:000001">
    <property type="entry name" value="Superoxide dismutase"/>
    <property type="match status" value="1"/>
</dbReference>
<evidence type="ECO:0000259" key="9">
    <source>
        <dbReference type="Pfam" id="PF02777"/>
    </source>
</evidence>
<evidence type="ECO:0000259" key="8">
    <source>
        <dbReference type="Pfam" id="PF00081"/>
    </source>
</evidence>
<dbReference type="GO" id="GO:0004784">
    <property type="term" value="F:superoxide dismutase activity"/>
    <property type="evidence" value="ECO:0007669"/>
    <property type="project" value="UniProtKB-EC"/>
</dbReference>
<dbReference type="FunFam" id="3.55.40.20:FF:000004">
    <property type="entry name" value="Superoxide dismutase [Fe]"/>
    <property type="match status" value="1"/>
</dbReference>
<dbReference type="PIRSF" id="PIRSF000349">
    <property type="entry name" value="SODismutase"/>
    <property type="match status" value="1"/>
</dbReference>
<dbReference type="Gene3D" id="1.10.287.990">
    <property type="entry name" value="Fe,Mn superoxide dismutase (SOD) domain"/>
    <property type="match status" value="1"/>
</dbReference>
<dbReference type="EC" id="1.15.1.1" evidence="2 6"/>
<dbReference type="GO" id="GO:0005737">
    <property type="term" value="C:cytoplasm"/>
    <property type="evidence" value="ECO:0007669"/>
    <property type="project" value="TreeGrafter"/>
</dbReference>
<dbReference type="InterPro" id="IPR036314">
    <property type="entry name" value="SOD_C_sf"/>
</dbReference>
<keyword evidence="7" id="KW-0732">Signal</keyword>
<dbReference type="RefSeq" id="WP_104602966.1">
    <property type="nucleotide sequence ID" value="NZ_CP082217.1"/>
</dbReference>
<keyword evidence="4 6" id="KW-0560">Oxidoreductase</keyword>
<evidence type="ECO:0000256" key="4">
    <source>
        <dbReference type="ARBA" id="ARBA00023002"/>
    </source>
</evidence>
<organism evidence="10 11">
    <name type="scientific">Xanthomonas cucurbitae</name>
    <dbReference type="NCBI Taxonomy" id="56453"/>
    <lineage>
        <taxon>Bacteria</taxon>
        <taxon>Pseudomonadati</taxon>
        <taxon>Pseudomonadota</taxon>
        <taxon>Gammaproteobacteria</taxon>
        <taxon>Lysobacterales</taxon>
        <taxon>Lysobacteraceae</taxon>
        <taxon>Xanthomonas</taxon>
    </lineage>
</organism>
<feature type="domain" description="Manganese/iron superoxide dismutase N-terminal" evidence="8">
    <location>
        <begin position="31"/>
        <end position="114"/>
    </location>
</feature>